<accession>A0A0N4X4S2</accession>
<proteinExistence type="predicted"/>
<reference evidence="3" key="1">
    <citation type="submission" date="2017-02" db="UniProtKB">
        <authorList>
            <consortium name="WormBaseParasite"/>
        </authorList>
    </citation>
    <scope>IDENTIFICATION</scope>
</reference>
<reference evidence="1 2" key="2">
    <citation type="submission" date="2018-11" db="EMBL/GenBank/DDBJ databases">
        <authorList>
            <consortium name="Pathogen Informatics"/>
        </authorList>
    </citation>
    <scope>NUCLEOTIDE SEQUENCE [LARGE SCALE GENOMIC DNA]</scope>
    <source>
        <strain evidence="1 2">MHpl1</strain>
    </source>
</reference>
<dbReference type="WBParaSite" id="HPLM_0001936401-mRNA-1">
    <property type="protein sequence ID" value="HPLM_0001936401-mRNA-1"/>
    <property type="gene ID" value="HPLM_0001936401"/>
</dbReference>
<dbReference type="EMBL" id="UZAF01021243">
    <property type="protein sequence ID" value="VDO76710.1"/>
    <property type="molecule type" value="Genomic_DNA"/>
</dbReference>
<evidence type="ECO:0000313" key="2">
    <source>
        <dbReference type="Proteomes" id="UP000268014"/>
    </source>
</evidence>
<protein>
    <submittedName>
        <fullName evidence="3">Transcriptional regulator</fullName>
    </submittedName>
</protein>
<evidence type="ECO:0000313" key="1">
    <source>
        <dbReference type="EMBL" id="VDO76710.1"/>
    </source>
</evidence>
<sequence length="38" mass="4693">MTSLHDLRDDDLYSDLFDSHVYLHTYHLSQDDYVYDQR</sequence>
<keyword evidence="2" id="KW-1185">Reference proteome</keyword>
<dbReference type="Proteomes" id="UP000268014">
    <property type="component" value="Unassembled WGS sequence"/>
</dbReference>
<organism evidence="3">
    <name type="scientific">Haemonchus placei</name>
    <name type="common">Barber's pole worm</name>
    <dbReference type="NCBI Taxonomy" id="6290"/>
    <lineage>
        <taxon>Eukaryota</taxon>
        <taxon>Metazoa</taxon>
        <taxon>Ecdysozoa</taxon>
        <taxon>Nematoda</taxon>
        <taxon>Chromadorea</taxon>
        <taxon>Rhabditida</taxon>
        <taxon>Rhabditina</taxon>
        <taxon>Rhabditomorpha</taxon>
        <taxon>Strongyloidea</taxon>
        <taxon>Trichostrongylidae</taxon>
        <taxon>Haemonchus</taxon>
    </lineage>
</organism>
<name>A0A0N4X4S2_HAEPC</name>
<gene>
    <name evidence="1" type="ORF">HPLM_LOCUS19356</name>
</gene>
<dbReference type="AlphaFoldDB" id="A0A0N4X4S2"/>
<evidence type="ECO:0000313" key="3">
    <source>
        <dbReference type="WBParaSite" id="HPLM_0001936401-mRNA-1"/>
    </source>
</evidence>